<feature type="transmembrane region" description="Helical" evidence="11">
    <location>
        <begin position="283"/>
        <end position="308"/>
    </location>
</feature>
<dbReference type="AlphaFoldDB" id="A0A3B4Z170"/>
<dbReference type="GO" id="GO:0030425">
    <property type="term" value="C:dendrite"/>
    <property type="evidence" value="ECO:0007669"/>
    <property type="project" value="TreeGrafter"/>
</dbReference>
<feature type="domain" description="G-protein coupled receptors family 1 profile" evidence="13">
    <location>
        <begin position="50"/>
        <end position="306"/>
    </location>
</feature>
<dbReference type="Gene3D" id="1.20.1070.10">
    <property type="entry name" value="Rhodopsin 7-helix transmembrane proteins"/>
    <property type="match status" value="1"/>
</dbReference>
<evidence type="ECO:0000313" key="16">
    <source>
        <dbReference type="RefSeq" id="XP_008278498.1"/>
    </source>
</evidence>
<keyword evidence="2 11" id="KW-1003">Cell membrane</keyword>
<keyword evidence="4 11" id="KW-1133">Transmembrane helix</keyword>
<evidence type="ECO:0000256" key="11">
    <source>
        <dbReference type="RuleBase" id="RU201114"/>
    </source>
</evidence>
<keyword evidence="3 11" id="KW-0812">Transmembrane</keyword>
<feature type="transmembrane region" description="Helical" evidence="11">
    <location>
        <begin position="71"/>
        <end position="93"/>
    </location>
</feature>
<dbReference type="Pfam" id="PF00001">
    <property type="entry name" value="7tm_1"/>
    <property type="match status" value="1"/>
</dbReference>
<evidence type="ECO:0000313" key="15">
    <source>
        <dbReference type="Proteomes" id="UP000694891"/>
    </source>
</evidence>
<dbReference type="GO" id="GO:0045202">
    <property type="term" value="C:synapse"/>
    <property type="evidence" value="ECO:0007669"/>
    <property type="project" value="TreeGrafter"/>
</dbReference>
<keyword evidence="5 11" id="KW-0297">G-protein coupled receptor</keyword>
<reference evidence="16" key="2">
    <citation type="submission" date="2025-04" db="UniProtKB">
        <authorList>
            <consortium name="RefSeq"/>
        </authorList>
    </citation>
    <scope>IDENTIFICATION</scope>
</reference>
<organism evidence="14">
    <name type="scientific">Stegastes partitus</name>
    <name type="common">bicolor damselfish</name>
    <dbReference type="NCBI Taxonomy" id="144197"/>
    <lineage>
        <taxon>Eukaryota</taxon>
        <taxon>Metazoa</taxon>
        <taxon>Chordata</taxon>
        <taxon>Craniata</taxon>
        <taxon>Vertebrata</taxon>
        <taxon>Euteleostomi</taxon>
        <taxon>Actinopterygii</taxon>
        <taxon>Neopterygii</taxon>
        <taxon>Teleostei</taxon>
        <taxon>Neoteleostei</taxon>
        <taxon>Acanthomorphata</taxon>
        <taxon>Ovalentaria</taxon>
        <taxon>Pomacentridae</taxon>
        <taxon>Stegastes</taxon>
    </lineage>
</organism>
<dbReference type="InterPro" id="IPR000276">
    <property type="entry name" value="GPCR_Rhodpsn"/>
</dbReference>
<dbReference type="Ensembl" id="ENSSPAT00000002632.1">
    <property type="protein sequence ID" value="ENSSPAP00000002593.1"/>
    <property type="gene ID" value="ENSSPAG00000001996.1"/>
</dbReference>
<dbReference type="SUPFAM" id="SSF81321">
    <property type="entry name" value="Family A G protein-coupled receptor-like"/>
    <property type="match status" value="1"/>
</dbReference>
<dbReference type="GO" id="GO:0005886">
    <property type="term" value="C:plasma membrane"/>
    <property type="evidence" value="ECO:0007669"/>
    <property type="project" value="UniProtKB-SubCell"/>
</dbReference>
<feature type="transmembrane region" description="Helical" evidence="11">
    <location>
        <begin position="254"/>
        <end position="277"/>
    </location>
</feature>
<evidence type="ECO:0000256" key="6">
    <source>
        <dbReference type="ARBA" id="ARBA00023136"/>
    </source>
</evidence>
<keyword evidence="8 11" id="KW-0675">Receptor</keyword>
<keyword evidence="15" id="KW-1185">Reference proteome</keyword>
<dbReference type="STRING" id="144197.ENSSPAP00000002593"/>
<evidence type="ECO:0000256" key="5">
    <source>
        <dbReference type="ARBA" id="ARBA00023040"/>
    </source>
</evidence>
<feature type="transmembrane region" description="Helical" evidence="11">
    <location>
        <begin position="198"/>
        <end position="222"/>
    </location>
</feature>
<evidence type="ECO:0000313" key="14">
    <source>
        <dbReference type="Ensembl" id="ENSSPAP00000002593.1"/>
    </source>
</evidence>
<dbReference type="PROSITE" id="PS50262">
    <property type="entry name" value="G_PROTEIN_RECEP_F1_2"/>
    <property type="match status" value="1"/>
</dbReference>
<evidence type="ECO:0000259" key="13">
    <source>
        <dbReference type="PROSITE" id="PS50262"/>
    </source>
</evidence>
<dbReference type="OrthoDB" id="9445642at2759"/>
<keyword evidence="7 11" id="KW-1015">Disulfide bond</keyword>
<dbReference type="PRINTS" id="PR00424">
    <property type="entry name" value="ADENOSINER"/>
</dbReference>
<keyword evidence="9 11" id="KW-0325">Glycoprotein</keyword>
<feature type="compositionally biased region" description="Low complexity" evidence="12">
    <location>
        <begin position="339"/>
        <end position="355"/>
    </location>
</feature>
<evidence type="ECO:0000256" key="3">
    <source>
        <dbReference type="ARBA" id="ARBA00022692"/>
    </source>
</evidence>
<dbReference type="Proteomes" id="UP000694891">
    <property type="component" value="Unplaced"/>
</dbReference>
<name>A0A3B4Z170_9TELE</name>
<evidence type="ECO:0000256" key="2">
    <source>
        <dbReference type="ARBA" id="ARBA00022475"/>
    </source>
</evidence>
<comment type="subcellular location">
    <subcellularLocation>
        <location evidence="1 11">Cell membrane</location>
        <topology evidence="1 11">Multi-pass membrane protein</topology>
    </subcellularLocation>
</comment>
<feature type="transmembrane region" description="Helical" evidence="11">
    <location>
        <begin position="34"/>
        <end position="59"/>
    </location>
</feature>
<dbReference type="GeneTree" id="ENSGT01030000234555"/>
<feature type="transmembrane region" description="Helical" evidence="11">
    <location>
        <begin position="105"/>
        <end position="127"/>
    </location>
</feature>
<evidence type="ECO:0000256" key="10">
    <source>
        <dbReference type="ARBA" id="ARBA00023224"/>
    </source>
</evidence>
<keyword evidence="10 11" id="KW-0807">Transducer</keyword>
<evidence type="ECO:0000256" key="8">
    <source>
        <dbReference type="ARBA" id="ARBA00023170"/>
    </source>
</evidence>
<dbReference type="PROSITE" id="PS00237">
    <property type="entry name" value="G_PROTEIN_RECEP_F1_1"/>
    <property type="match status" value="1"/>
</dbReference>
<proteinExistence type="inferred from homology"/>
<evidence type="ECO:0000256" key="1">
    <source>
        <dbReference type="ARBA" id="ARBA00004651"/>
    </source>
</evidence>
<sequence length="355" mass="39292">MISGTTQSGSDSDTLHQLPSDICFIRGTMNAGEVIYTLVEVLIAVSCCLGNLLVILALWTSKSIQQPTFCLIVSLAVADFMVGCVAIPLAVVVDGRVKTSFHACLFISCVVILLTLVSVLSLLAIAVDRFFRVYVPLRYKRTVTQRHSCLVVAACWLVAVPLSFTPMLGWYNHKNLSESVNSTIVCQFIAVIPMSYLVYFNFFLCTFTPLLVMIVLYSYIFCSVRGNLREKPGSVTPQQSESYMKKEKELARSLSLVLALFALSWLPLHLMNCIVYFGKPTDVPILAFHVGIVLSHVNSAVNPVVYAFKIQKIKTAFLRIWRQYLSCAAENQGSQTSQTTDNNPSSNVNSVTNND</sequence>
<protein>
    <submittedName>
        <fullName evidence="14 16">Adenosine receptor A1-like</fullName>
    </submittedName>
</protein>
<dbReference type="CDD" id="cd14968">
    <property type="entry name" value="7tmA_Adenosine_R"/>
    <property type="match status" value="1"/>
</dbReference>
<gene>
    <name evidence="14" type="primary">ADORA3</name>
    <name evidence="16" type="synonym">LOC103356200</name>
</gene>
<dbReference type="SMART" id="SM01381">
    <property type="entry name" value="7TM_GPCR_Srsx"/>
    <property type="match status" value="1"/>
</dbReference>
<evidence type="ECO:0000256" key="9">
    <source>
        <dbReference type="ARBA" id="ARBA00023180"/>
    </source>
</evidence>
<dbReference type="PANTHER" id="PTHR24246">
    <property type="entry name" value="OLFACTORY RECEPTOR AND ADENOSINE RECEPTOR"/>
    <property type="match status" value="1"/>
</dbReference>
<reference evidence="14" key="1">
    <citation type="submission" date="2023-09" db="UniProtKB">
        <authorList>
            <consortium name="Ensembl"/>
        </authorList>
    </citation>
    <scope>IDENTIFICATION</scope>
</reference>
<dbReference type="GeneID" id="103356200"/>
<dbReference type="RefSeq" id="XP_008278498.1">
    <property type="nucleotide sequence ID" value="XM_008280276.1"/>
</dbReference>
<dbReference type="InterPro" id="IPR017452">
    <property type="entry name" value="GPCR_Rhodpsn_7TM"/>
</dbReference>
<accession>A0A3B4Z170</accession>
<feature type="transmembrane region" description="Helical" evidence="11">
    <location>
        <begin position="148"/>
        <end position="171"/>
    </location>
</feature>
<evidence type="ECO:0000256" key="4">
    <source>
        <dbReference type="ARBA" id="ARBA00022989"/>
    </source>
</evidence>
<dbReference type="GO" id="GO:0001609">
    <property type="term" value="F:G protein-coupled adenosine receptor activity"/>
    <property type="evidence" value="ECO:0007669"/>
    <property type="project" value="UniProtKB-UniRule"/>
</dbReference>
<dbReference type="PRINTS" id="PR00237">
    <property type="entry name" value="GPCRRHODOPSN"/>
</dbReference>
<dbReference type="InterPro" id="IPR001634">
    <property type="entry name" value="Adenosn_rcpt"/>
</dbReference>
<evidence type="ECO:0000256" key="7">
    <source>
        <dbReference type="ARBA" id="ARBA00023157"/>
    </source>
</evidence>
<feature type="region of interest" description="Disordered" evidence="12">
    <location>
        <begin position="332"/>
        <end position="355"/>
    </location>
</feature>
<keyword evidence="6 11" id="KW-0472">Membrane</keyword>
<dbReference type="PANTHER" id="PTHR24246:SF54">
    <property type="entry name" value="ADENOSINE RECEPTOR A1-RELATED"/>
    <property type="match status" value="1"/>
</dbReference>
<comment type="similarity">
    <text evidence="11">Belongs to the G-protein coupled receptor 1 family.</text>
</comment>
<evidence type="ECO:0000256" key="12">
    <source>
        <dbReference type="SAM" id="MobiDB-lite"/>
    </source>
</evidence>